<dbReference type="RefSeq" id="WP_230831637.1">
    <property type="nucleotide sequence ID" value="NZ_CP023714.1"/>
</dbReference>
<feature type="domain" description="Glycosyltransferase subfamily 4-like N-terminal" evidence="3">
    <location>
        <begin position="41"/>
        <end position="164"/>
    </location>
</feature>
<dbReference type="GeneID" id="66834716"/>
<accession>A0A098BSX2</accession>
<evidence type="ECO:0000313" key="4">
    <source>
        <dbReference type="EMBL" id="CDZ91332.1"/>
    </source>
</evidence>
<dbReference type="GO" id="GO:1901137">
    <property type="term" value="P:carbohydrate derivative biosynthetic process"/>
    <property type="evidence" value="ECO:0007669"/>
    <property type="project" value="UniProtKB-ARBA"/>
</dbReference>
<keyword evidence="2 4" id="KW-0808">Transferase</keyword>
<dbReference type="SUPFAM" id="SSF53756">
    <property type="entry name" value="UDP-Glycosyltransferase/glycogen phosphorylase"/>
    <property type="match status" value="1"/>
</dbReference>
<dbReference type="InterPro" id="IPR050194">
    <property type="entry name" value="Glycosyltransferase_grp1"/>
</dbReference>
<evidence type="ECO:0000256" key="2">
    <source>
        <dbReference type="ARBA" id="ARBA00022679"/>
    </source>
</evidence>
<dbReference type="GO" id="GO:1903509">
    <property type="term" value="P:liposaccharide metabolic process"/>
    <property type="evidence" value="ECO:0007669"/>
    <property type="project" value="UniProtKB-ARBA"/>
</dbReference>
<dbReference type="Pfam" id="PF13439">
    <property type="entry name" value="Glyco_transf_4"/>
    <property type="match status" value="1"/>
</dbReference>
<evidence type="ECO:0000313" key="5">
    <source>
        <dbReference type="Proteomes" id="UP000042997"/>
    </source>
</evidence>
<dbReference type="Gene3D" id="3.40.50.2000">
    <property type="entry name" value="Glycogen Phosphorylase B"/>
    <property type="match status" value="2"/>
</dbReference>
<gene>
    <name evidence="4" type="ORF">RHRU231_820102</name>
</gene>
<protein>
    <submittedName>
        <fullName evidence="4">Putative glycosyltransferase</fullName>
        <ecNumber evidence="4">2.4.-.-</ecNumber>
    </submittedName>
</protein>
<dbReference type="GO" id="GO:0016757">
    <property type="term" value="F:glycosyltransferase activity"/>
    <property type="evidence" value="ECO:0007669"/>
    <property type="project" value="UniProtKB-KW"/>
</dbReference>
<dbReference type="EMBL" id="CCSD01000097">
    <property type="protein sequence ID" value="CDZ91332.1"/>
    <property type="molecule type" value="Genomic_DNA"/>
</dbReference>
<evidence type="ECO:0000259" key="3">
    <source>
        <dbReference type="Pfam" id="PF13439"/>
    </source>
</evidence>
<sequence length="355" mass="39117">MTRRHVVWASTSMTTRGGVGSFVRTMHDTPLWDRWDIEHVSTHRNGSKPARIGAFANGLVVFLRALVNDRPDVVHLHTSIAGSFIRKATLAWVASVFRVPVVLHVHGSSFDRFHDRAPFPIRLLIRSTLARAAVVVALGERWRQRLQKIAPDARVVVVPNAVRPATRVDQSSRNGPLHVLFLGEIGDRKGTFTLLEAWARIAEGTNSAYARLTVAGDGEVGRARERVRALALTDTVALPGWVPPEAVPQLLDSAHVLVLPSRDEGQPMAILEGMARGLCVVASTAGGIPDLVDDSCGVLIPADDTTALAAALERVLCDELLRTRLGLAAWERIRSDFDVDVVWRRFDDLYEELRR</sequence>
<proteinExistence type="predicted"/>
<name>A0A098BSX2_9NOCA</name>
<keyword evidence="1 4" id="KW-0328">Glycosyltransferase</keyword>
<dbReference type="CDD" id="cd03801">
    <property type="entry name" value="GT4_PimA-like"/>
    <property type="match status" value="1"/>
</dbReference>
<evidence type="ECO:0000256" key="1">
    <source>
        <dbReference type="ARBA" id="ARBA00022676"/>
    </source>
</evidence>
<dbReference type="PANTHER" id="PTHR45947:SF3">
    <property type="entry name" value="SULFOQUINOVOSYL TRANSFERASE SQD2"/>
    <property type="match status" value="1"/>
</dbReference>
<dbReference type="InterPro" id="IPR028098">
    <property type="entry name" value="Glyco_trans_4-like_N"/>
</dbReference>
<dbReference type="AlphaFoldDB" id="A0A098BSX2"/>
<organism evidence="4 5">
    <name type="scientific">Rhodococcus ruber</name>
    <dbReference type="NCBI Taxonomy" id="1830"/>
    <lineage>
        <taxon>Bacteria</taxon>
        <taxon>Bacillati</taxon>
        <taxon>Actinomycetota</taxon>
        <taxon>Actinomycetes</taxon>
        <taxon>Mycobacteriales</taxon>
        <taxon>Nocardiaceae</taxon>
        <taxon>Rhodococcus</taxon>
    </lineage>
</organism>
<dbReference type="EC" id="2.4.-.-" evidence="4"/>
<dbReference type="Pfam" id="PF13692">
    <property type="entry name" value="Glyco_trans_1_4"/>
    <property type="match status" value="1"/>
</dbReference>
<reference evidence="4 5" key="1">
    <citation type="journal article" date="2014" name="Genome Announc.">
        <title>Draft Genome Sequence of Propane- and Butane-Oxidizing Actinobacterium Rhodococcus ruber IEGM 231.</title>
        <authorList>
            <person name="Ivshina I.B."/>
            <person name="Kuyukina M.S."/>
            <person name="Krivoruchko A.V."/>
            <person name="Barbe V."/>
            <person name="Fischer C."/>
        </authorList>
    </citation>
    <scope>NUCLEOTIDE SEQUENCE [LARGE SCALE GENOMIC DNA]</scope>
</reference>
<dbReference type="PANTHER" id="PTHR45947">
    <property type="entry name" value="SULFOQUINOVOSYL TRANSFERASE SQD2"/>
    <property type="match status" value="1"/>
</dbReference>
<dbReference type="Proteomes" id="UP000042997">
    <property type="component" value="Unassembled WGS sequence"/>
</dbReference>